<organism evidence="1 2">
    <name type="scientific">Aureobasidium melanogenum</name>
    <name type="common">Aureobasidium pullulans var. melanogenum</name>
    <dbReference type="NCBI Taxonomy" id="46634"/>
    <lineage>
        <taxon>Eukaryota</taxon>
        <taxon>Fungi</taxon>
        <taxon>Dikarya</taxon>
        <taxon>Ascomycota</taxon>
        <taxon>Pezizomycotina</taxon>
        <taxon>Dothideomycetes</taxon>
        <taxon>Dothideomycetidae</taxon>
        <taxon>Dothideales</taxon>
        <taxon>Saccotheciaceae</taxon>
        <taxon>Aureobasidium</taxon>
    </lineage>
</organism>
<name>A0A9P8GGG3_AURME</name>
<dbReference type="EMBL" id="JAHFYH010000032">
    <property type="protein sequence ID" value="KAH0221516.1"/>
    <property type="molecule type" value="Genomic_DNA"/>
</dbReference>
<reference evidence="1" key="2">
    <citation type="submission" date="2021-08" db="EMBL/GenBank/DDBJ databases">
        <authorList>
            <person name="Gostincar C."/>
            <person name="Sun X."/>
            <person name="Song Z."/>
            <person name="Gunde-Cimerman N."/>
        </authorList>
    </citation>
    <scope>NUCLEOTIDE SEQUENCE</scope>
    <source>
        <strain evidence="1">EXF-8016</strain>
    </source>
</reference>
<accession>A0A9P8GGG3</accession>
<evidence type="ECO:0000313" key="2">
    <source>
        <dbReference type="Proteomes" id="UP000767238"/>
    </source>
</evidence>
<feature type="non-terminal residue" evidence="1">
    <location>
        <position position="1"/>
    </location>
</feature>
<dbReference type="OrthoDB" id="3847287at2759"/>
<gene>
    <name evidence="1" type="ORF">KCV03_g5058</name>
</gene>
<comment type="caution">
    <text evidence="1">The sequence shown here is derived from an EMBL/GenBank/DDBJ whole genome shotgun (WGS) entry which is preliminary data.</text>
</comment>
<sequence length="183" mass="20702">LNSSPCLPQTTPTQPQVIFWSSKLFRQVTYLVQTTDTPPVIPEYRKEVIKTMNTQEAKKKEGLTLLIPLPDPYGHARMYQDFRWSNAQRDRFLANGTLPFDANNIPANLKPSPIGMWIFDGRGSTQHSMPEIELNPLPDLERNKAIVVIDFGIPYYLCMIPPGLCRLVPTGPHKGRLEPAFGN</sequence>
<evidence type="ECO:0000313" key="1">
    <source>
        <dbReference type="EMBL" id="KAH0221516.1"/>
    </source>
</evidence>
<dbReference type="AlphaFoldDB" id="A0A9P8GGG3"/>
<reference evidence="1" key="1">
    <citation type="journal article" date="2021" name="J Fungi (Basel)">
        <title>Virulence traits and population genomics of the black yeast Aureobasidium melanogenum.</title>
        <authorList>
            <person name="Cernosa A."/>
            <person name="Sun X."/>
            <person name="Gostincar C."/>
            <person name="Fang C."/>
            <person name="Gunde-Cimerman N."/>
            <person name="Song Z."/>
        </authorList>
    </citation>
    <scope>NUCLEOTIDE SEQUENCE</scope>
    <source>
        <strain evidence="1">EXF-8016</strain>
    </source>
</reference>
<dbReference type="Proteomes" id="UP000767238">
    <property type="component" value="Unassembled WGS sequence"/>
</dbReference>
<protein>
    <submittedName>
        <fullName evidence="1">Uncharacterized protein</fullName>
    </submittedName>
</protein>
<proteinExistence type="predicted"/>
<feature type="non-terminal residue" evidence="1">
    <location>
        <position position="183"/>
    </location>
</feature>